<dbReference type="InterPro" id="IPR055128">
    <property type="entry name" value="HypF_C_2"/>
</dbReference>
<dbReference type="Gene3D" id="3.30.110.120">
    <property type="match status" value="1"/>
</dbReference>
<dbReference type="GO" id="GO:0008270">
    <property type="term" value="F:zinc ion binding"/>
    <property type="evidence" value="ECO:0007669"/>
    <property type="project" value="UniProtKB-KW"/>
</dbReference>
<reference evidence="12 13" key="1">
    <citation type="submission" date="2019-02" db="EMBL/GenBank/DDBJ databases">
        <title>Planctomycetal bacteria perform biofilm scaping via a novel small molecule.</title>
        <authorList>
            <person name="Jeske O."/>
            <person name="Boedeker C."/>
            <person name="Wiegand S."/>
            <person name="Breitling P."/>
            <person name="Kallscheuer N."/>
            <person name="Jogler M."/>
            <person name="Rohde M."/>
            <person name="Petersen J."/>
            <person name="Medema M.H."/>
            <person name="Surup F."/>
            <person name="Jogler C."/>
        </authorList>
    </citation>
    <scope>NUCLEOTIDE SEQUENCE [LARGE SCALE GENOMIC DNA]</scope>
    <source>
        <strain evidence="12 13">Mal15</strain>
    </source>
</reference>
<dbReference type="UniPathway" id="UPA00335"/>
<feature type="domain" description="Acylphosphatase-like" evidence="10">
    <location>
        <begin position="7"/>
        <end position="93"/>
    </location>
</feature>
<dbReference type="NCBIfam" id="TIGR00143">
    <property type="entry name" value="hypF"/>
    <property type="match status" value="1"/>
</dbReference>
<proteinExistence type="inferred from homology"/>
<dbReference type="Pfam" id="PF00708">
    <property type="entry name" value="Acylphosphatase"/>
    <property type="match status" value="1"/>
</dbReference>
<dbReference type="Gene3D" id="3.30.420.360">
    <property type="match status" value="1"/>
</dbReference>
<dbReference type="Pfam" id="PF07503">
    <property type="entry name" value="zf-HYPF"/>
    <property type="match status" value="2"/>
</dbReference>
<dbReference type="Gene3D" id="3.30.420.40">
    <property type="match status" value="1"/>
</dbReference>
<dbReference type="Pfam" id="PF17788">
    <property type="entry name" value="HypF_C"/>
    <property type="match status" value="1"/>
</dbReference>
<keyword evidence="9" id="KW-0378">Hydrolase</keyword>
<dbReference type="EC" id="6.2.-.-" evidence="8"/>
<sequence>MSHLLKRIRIRLTGRIQGVGFRPFVWNRASSEGLTGWVRNDSRGVTIEAQGTQHQLDRFVRGLQREMPPLAGIDSLNSSDVPTIDESGFTIDASTTGQHESTPVIADVSVCDQCLAEMEDQRDRRFRYPFINCTNCGPRFTIVHDIPYDRPATTMKSFQMCARCRDEYNDPRDRRFHAQPIACPDCGPQIWFASSPPPAIAADRPTTADCDPTDVVDVFATAIRGGQIIAVKGIGGFHLACDAKNVDAIRTLRGRKGRIDKPFAIMVVDVQDAEAFAEINHGERRLLESPERPIVLLAKRNAGRIVAGFSDMLDAVAPGNHRVGVMLPYSPLHQLLVQACAPLVMTSGNLSDEPIARTNKEAIRRLGPLVDGFLLHDRDIHVVCDDSVVRRQGTSVVPIRRSRGFAPMPIDLGHGGRSVVAIGGEIKSTFCVTQANYAYISQHIGDISNLETLRALKRNVNHYLDLFRVDPQAVAADLHPSYLSTQFADELARALQVPLVRVQHHHAHAVSLMAEQRLAATQPIIACCFDGTGYGTDGAIWGGEFLIANDKRFERAAHLQYFPLPGGDASIKRPYRTALALLNTHGLPWDDRLPCAAHPPADVRRLLKRQLDSNLHCFPTSSVGRLFDAVASLIGIRNEVSFEAQAAIELESLAIQVVGEVDADAYIFPIDQSAGQKPIQIETRDLIESICRDVIDSVDRGRIAAQFHHAVAGMIVRVAAVIRDRTGIDVVGLTGGVFQNALLTSLATERLRQSGFNVLSHTLVPPNDGGLSLGQAMVARNQ</sequence>
<dbReference type="SUPFAM" id="SSF54975">
    <property type="entry name" value="Acylphosphatase/BLUF domain-like"/>
    <property type="match status" value="1"/>
</dbReference>
<dbReference type="InterPro" id="IPR001792">
    <property type="entry name" value="Acylphosphatase-like_dom"/>
</dbReference>
<dbReference type="FunFam" id="3.30.420.40:FF:000124">
    <property type="entry name" value="Carbamoyltransferase HypF"/>
    <property type="match status" value="1"/>
</dbReference>
<gene>
    <name evidence="12" type="primary">hypF</name>
    <name evidence="12" type="ORF">Mal15_63400</name>
</gene>
<feature type="active site" evidence="9">
    <location>
        <position position="22"/>
    </location>
</feature>
<evidence type="ECO:0000256" key="1">
    <source>
        <dbReference type="ARBA" id="ARBA00004711"/>
    </source>
</evidence>
<dbReference type="InterPro" id="IPR004421">
    <property type="entry name" value="Carbamoyltransferase_HypF"/>
</dbReference>
<dbReference type="Pfam" id="PF01300">
    <property type="entry name" value="Sua5_yciO_yrdC"/>
    <property type="match status" value="1"/>
</dbReference>
<dbReference type="SUPFAM" id="SSF53067">
    <property type="entry name" value="Actin-like ATPase domain"/>
    <property type="match status" value="1"/>
</dbReference>
<evidence type="ECO:0000256" key="2">
    <source>
        <dbReference type="ARBA" id="ARBA00008097"/>
    </source>
</evidence>
<dbReference type="SUPFAM" id="SSF55821">
    <property type="entry name" value="YrdC/RibB"/>
    <property type="match status" value="1"/>
</dbReference>
<dbReference type="GO" id="GO:0051604">
    <property type="term" value="P:protein maturation"/>
    <property type="evidence" value="ECO:0007669"/>
    <property type="project" value="TreeGrafter"/>
</dbReference>
<dbReference type="PANTHER" id="PTHR42959:SF1">
    <property type="entry name" value="CARBAMOYLTRANSFERASE HYPF"/>
    <property type="match status" value="1"/>
</dbReference>
<name>A0A5B9MMT3_9BACT</name>
<evidence type="ECO:0000313" key="13">
    <source>
        <dbReference type="Proteomes" id="UP000321353"/>
    </source>
</evidence>
<evidence type="ECO:0000256" key="7">
    <source>
        <dbReference type="ARBA" id="ARBA00048220"/>
    </source>
</evidence>
<organism evidence="12 13">
    <name type="scientific">Stieleria maiorica</name>
    <dbReference type="NCBI Taxonomy" id="2795974"/>
    <lineage>
        <taxon>Bacteria</taxon>
        <taxon>Pseudomonadati</taxon>
        <taxon>Planctomycetota</taxon>
        <taxon>Planctomycetia</taxon>
        <taxon>Pirellulales</taxon>
        <taxon>Pirellulaceae</taxon>
        <taxon>Stieleria</taxon>
    </lineage>
</organism>
<comment type="similarity">
    <text evidence="2 8">Belongs to the carbamoyltransferase HypF family.</text>
</comment>
<keyword evidence="5" id="KW-0863">Zinc-finger</keyword>
<feature type="active site" evidence="9">
    <location>
        <position position="40"/>
    </location>
</feature>
<evidence type="ECO:0000256" key="9">
    <source>
        <dbReference type="PROSITE-ProRule" id="PRU00520"/>
    </source>
</evidence>
<dbReference type="GO" id="GO:0003725">
    <property type="term" value="F:double-stranded RNA binding"/>
    <property type="evidence" value="ECO:0007669"/>
    <property type="project" value="InterPro"/>
</dbReference>
<dbReference type="Proteomes" id="UP000321353">
    <property type="component" value="Chromosome"/>
</dbReference>
<dbReference type="Pfam" id="PF22521">
    <property type="entry name" value="HypF_C_2"/>
    <property type="match status" value="1"/>
</dbReference>
<protein>
    <recommendedName>
        <fullName evidence="8">Carbamoyltransferase</fullName>
        <ecNumber evidence="8">6.2.-.-</ecNumber>
    </recommendedName>
</protein>
<evidence type="ECO:0000259" key="11">
    <source>
        <dbReference type="PROSITE" id="PS51163"/>
    </source>
</evidence>
<comment type="pathway">
    <text evidence="1">Protein modification; [NiFe] hydrogenase maturation.</text>
</comment>
<dbReference type="AlphaFoldDB" id="A0A5B9MMT3"/>
<dbReference type="KEGG" id="smam:Mal15_63400"/>
<dbReference type="GO" id="GO:0016743">
    <property type="term" value="F:carboxyl- or carbamoyltransferase activity"/>
    <property type="evidence" value="ECO:0007669"/>
    <property type="project" value="UniProtKB-UniRule"/>
</dbReference>
<dbReference type="PROSITE" id="PS51163">
    <property type="entry name" value="YRDC"/>
    <property type="match status" value="1"/>
</dbReference>
<dbReference type="InterPro" id="IPR043129">
    <property type="entry name" value="ATPase_NBD"/>
</dbReference>
<dbReference type="InterPro" id="IPR041440">
    <property type="entry name" value="HypF_C"/>
</dbReference>
<dbReference type="Gene3D" id="3.90.870.50">
    <property type="match status" value="1"/>
</dbReference>
<dbReference type="GO" id="GO:0003998">
    <property type="term" value="F:acylphosphatase activity"/>
    <property type="evidence" value="ECO:0007669"/>
    <property type="project" value="UniProtKB-EC"/>
</dbReference>
<dbReference type="PANTHER" id="PTHR42959">
    <property type="entry name" value="CARBAMOYLTRANSFERASE"/>
    <property type="match status" value="1"/>
</dbReference>
<evidence type="ECO:0000256" key="5">
    <source>
        <dbReference type="ARBA" id="ARBA00022771"/>
    </source>
</evidence>
<evidence type="ECO:0000256" key="4">
    <source>
        <dbReference type="ARBA" id="ARBA00022723"/>
    </source>
</evidence>
<comment type="catalytic activity">
    <reaction evidence="7">
        <text>C-terminal L-cysteinyl-[HypE protein] + carbamoyl phosphate + ATP + H2O = C-terminal S-carboxamide-L-cysteinyl-[HypE protein] + AMP + phosphate + diphosphate + H(+)</text>
        <dbReference type="Rhea" id="RHEA:55636"/>
        <dbReference type="Rhea" id="RHEA-COMP:14247"/>
        <dbReference type="Rhea" id="RHEA-COMP:14392"/>
        <dbReference type="ChEBI" id="CHEBI:15377"/>
        <dbReference type="ChEBI" id="CHEBI:15378"/>
        <dbReference type="ChEBI" id="CHEBI:30616"/>
        <dbReference type="ChEBI" id="CHEBI:33019"/>
        <dbReference type="ChEBI" id="CHEBI:43474"/>
        <dbReference type="ChEBI" id="CHEBI:58228"/>
        <dbReference type="ChEBI" id="CHEBI:76913"/>
        <dbReference type="ChEBI" id="CHEBI:139126"/>
        <dbReference type="ChEBI" id="CHEBI:456215"/>
    </reaction>
</comment>
<keyword evidence="6" id="KW-0862">Zinc</keyword>
<evidence type="ECO:0000259" key="10">
    <source>
        <dbReference type="PROSITE" id="PS51160"/>
    </source>
</evidence>
<keyword evidence="3" id="KW-0436">Ligase</keyword>
<dbReference type="InterPro" id="IPR011125">
    <property type="entry name" value="Znf_HypF"/>
</dbReference>
<dbReference type="InterPro" id="IPR051060">
    <property type="entry name" value="Carbamoyltrans_HypF-like"/>
</dbReference>
<dbReference type="RefSeq" id="WP_167547151.1">
    <property type="nucleotide sequence ID" value="NZ_CP036264.1"/>
</dbReference>
<evidence type="ECO:0000256" key="6">
    <source>
        <dbReference type="ARBA" id="ARBA00022833"/>
    </source>
</evidence>
<comment type="catalytic activity">
    <reaction evidence="9">
        <text>an acyl phosphate + H2O = a carboxylate + phosphate + H(+)</text>
        <dbReference type="Rhea" id="RHEA:14965"/>
        <dbReference type="ChEBI" id="CHEBI:15377"/>
        <dbReference type="ChEBI" id="CHEBI:15378"/>
        <dbReference type="ChEBI" id="CHEBI:29067"/>
        <dbReference type="ChEBI" id="CHEBI:43474"/>
        <dbReference type="ChEBI" id="CHEBI:59918"/>
        <dbReference type="EC" id="3.6.1.7"/>
    </reaction>
</comment>
<dbReference type="InterPro" id="IPR006070">
    <property type="entry name" value="Sua5-like_dom"/>
</dbReference>
<keyword evidence="4" id="KW-0479">Metal-binding</keyword>
<keyword evidence="13" id="KW-1185">Reference proteome</keyword>
<keyword evidence="12" id="KW-0808">Transferase</keyword>
<evidence type="ECO:0000256" key="3">
    <source>
        <dbReference type="ARBA" id="ARBA00022598"/>
    </source>
</evidence>
<dbReference type="GO" id="GO:0016874">
    <property type="term" value="F:ligase activity"/>
    <property type="evidence" value="ECO:0007669"/>
    <property type="project" value="UniProtKB-UniRule"/>
</dbReference>
<evidence type="ECO:0000313" key="12">
    <source>
        <dbReference type="EMBL" id="QEG02254.1"/>
    </source>
</evidence>
<dbReference type="PROSITE" id="PS51160">
    <property type="entry name" value="ACYLPHOSPHATASE_3"/>
    <property type="match status" value="1"/>
</dbReference>
<feature type="domain" description="YrdC-like" evidence="11">
    <location>
        <begin position="213"/>
        <end position="404"/>
    </location>
</feature>
<accession>A0A5B9MMT3</accession>
<evidence type="ECO:0000256" key="8">
    <source>
        <dbReference type="PIRNR" id="PIRNR006256"/>
    </source>
</evidence>
<dbReference type="InterPro" id="IPR017945">
    <property type="entry name" value="DHBP_synth_RibB-like_a/b_dom"/>
</dbReference>
<dbReference type="InterPro" id="IPR036046">
    <property type="entry name" value="Acylphosphatase-like_dom_sf"/>
</dbReference>
<dbReference type="PIRSF" id="PIRSF006256">
    <property type="entry name" value="CMPcnvr_hdrg_mat"/>
    <property type="match status" value="1"/>
</dbReference>
<dbReference type="EMBL" id="CP036264">
    <property type="protein sequence ID" value="QEG02254.1"/>
    <property type="molecule type" value="Genomic_DNA"/>
</dbReference>